<keyword evidence="1" id="KW-0175">Coiled coil</keyword>
<dbReference type="RefSeq" id="WP_149090642.1">
    <property type="nucleotide sequence ID" value="NZ_VKKY01000002.1"/>
</dbReference>
<organism evidence="2 3">
    <name type="scientific">Rufibacter hautae</name>
    <dbReference type="NCBI Taxonomy" id="2595005"/>
    <lineage>
        <taxon>Bacteria</taxon>
        <taxon>Pseudomonadati</taxon>
        <taxon>Bacteroidota</taxon>
        <taxon>Cytophagia</taxon>
        <taxon>Cytophagales</taxon>
        <taxon>Hymenobacteraceae</taxon>
        <taxon>Rufibacter</taxon>
    </lineage>
</organism>
<name>A0A5B6TAU7_9BACT</name>
<dbReference type="Proteomes" id="UP000324133">
    <property type="component" value="Unassembled WGS sequence"/>
</dbReference>
<proteinExistence type="predicted"/>
<keyword evidence="3" id="KW-1185">Reference proteome</keyword>
<sequence length="122" mass="14432">MESALQIQDYFISTNQLDEIHASLHAIQQHFLKELAYKQSLLEAKDLEISQLKTTLNKKDQLVEELRDRVITVEKNNEGNKQLNKKLISEIVRKQQDIEWYKRTYESRSLLGTLKQKLFKSI</sequence>
<evidence type="ECO:0000256" key="1">
    <source>
        <dbReference type="SAM" id="Coils"/>
    </source>
</evidence>
<comment type="caution">
    <text evidence="2">The sequence shown here is derived from an EMBL/GenBank/DDBJ whole genome shotgun (WGS) entry which is preliminary data.</text>
</comment>
<gene>
    <name evidence="2" type="ORF">FOA19_09700</name>
</gene>
<feature type="coiled-coil region" evidence="1">
    <location>
        <begin position="49"/>
        <end position="76"/>
    </location>
</feature>
<evidence type="ECO:0000313" key="2">
    <source>
        <dbReference type="EMBL" id="KAA3437579.1"/>
    </source>
</evidence>
<dbReference type="AlphaFoldDB" id="A0A5B6TAU7"/>
<dbReference type="OrthoDB" id="893991at2"/>
<reference evidence="2 3" key="1">
    <citation type="submission" date="2019-07" db="EMBL/GenBank/DDBJ databases">
        <title>Rufibacter sp. nov., isolated from lake sediment.</title>
        <authorList>
            <person name="Qu J.-H."/>
        </authorList>
    </citation>
    <scope>NUCLEOTIDE SEQUENCE [LARGE SCALE GENOMIC DNA]</scope>
    <source>
        <strain evidence="2 3">NBS58-1</strain>
    </source>
</reference>
<accession>A0A5B6TAU7</accession>
<dbReference type="EMBL" id="VKKY01000002">
    <property type="protein sequence ID" value="KAA3437579.1"/>
    <property type="molecule type" value="Genomic_DNA"/>
</dbReference>
<protein>
    <submittedName>
        <fullName evidence="2">Uncharacterized protein</fullName>
    </submittedName>
</protein>
<evidence type="ECO:0000313" key="3">
    <source>
        <dbReference type="Proteomes" id="UP000324133"/>
    </source>
</evidence>